<dbReference type="Pfam" id="PF13365">
    <property type="entry name" value="Trypsin_2"/>
    <property type="match status" value="1"/>
</dbReference>
<dbReference type="InterPro" id="IPR009003">
    <property type="entry name" value="Peptidase_S1_PA"/>
</dbReference>
<protein>
    <submittedName>
        <fullName evidence="1">Protease Do</fullName>
    </submittedName>
</protein>
<reference evidence="1 2" key="1">
    <citation type="submission" date="2014-10" db="EMBL/GenBank/DDBJ databases">
        <title>Pedobacter Kyungheensis.</title>
        <authorList>
            <person name="Anderson B.M."/>
            <person name="Newman J.D."/>
        </authorList>
    </citation>
    <scope>NUCLEOTIDE SEQUENCE [LARGE SCALE GENOMIC DNA]</scope>
    <source>
        <strain evidence="1 2">KACC 16221</strain>
    </source>
</reference>
<dbReference type="AlphaFoldDB" id="A0A0C1D0P8"/>
<gene>
    <name evidence="1" type="ORF">OC25_24750</name>
</gene>
<dbReference type="InterPro" id="IPR001940">
    <property type="entry name" value="Peptidase_S1C"/>
</dbReference>
<evidence type="ECO:0000313" key="1">
    <source>
        <dbReference type="EMBL" id="KIA90266.1"/>
    </source>
</evidence>
<dbReference type="PRINTS" id="PR00834">
    <property type="entry name" value="PROTEASES2C"/>
</dbReference>
<sequence>MRNDLELDAIIEDYLLGKLNPQETEAFEQLRRNDATVDHKVVSHKFFLESMEAFAEQLRLREQLNHIHGEIDVESLADTLRPHPSKVVQLWRKHKSALAVAASFLVLSLVSVYSIQHNNKQEAIYEKMSREISRVKQSQNNLVLDVRANSMHNSPKKPNPGNFGGTGFAVSTNGYILTNLHVVNGADSLFVQNSKGESFKVKSVYTDPQNDIAILKISDKHFNGLSTIPYTIKKSLSSIGENVYTLGYPKDDIVLGEGSVSSRSGFVGDTTQYQVSILVNPGNSGGPLLDNNGNLVGIISGKQDQTEGAAFAIKSKYILEAMRAIPQDSLGVNRLSANKKSLLTGLKRTKQIEKLEDYVFMIKVY</sequence>
<evidence type="ECO:0000313" key="2">
    <source>
        <dbReference type="Proteomes" id="UP000031246"/>
    </source>
</evidence>
<keyword evidence="2" id="KW-1185">Reference proteome</keyword>
<organism evidence="1 2">
    <name type="scientific">Pedobacter kyungheensis</name>
    <dbReference type="NCBI Taxonomy" id="1069985"/>
    <lineage>
        <taxon>Bacteria</taxon>
        <taxon>Pseudomonadati</taxon>
        <taxon>Bacteroidota</taxon>
        <taxon>Sphingobacteriia</taxon>
        <taxon>Sphingobacteriales</taxon>
        <taxon>Sphingobacteriaceae</taxon>
        <taxon>Pedobacter</taxon>
    </lineage>
</organism>
<dbReference type="Proteomes" id="UP000031246">
    <property type="component" value="Unassembled WGS sequence"/>
</dbReference>
<keyword evidence="1" id="KW-0378">Hydrolase</keyword>
<name>A0A0C1D0P8_9SPHI</name>
<dbReference type="OrthoDB" id="9766361at2"/>
<comment type="caution">
    <text evidence="1">The sequence shown here is derived from an EMBL/GenBank/DDBJ whole genome shotgun (WGS) entry which is preliminary data.</text>
</comment>
<accession>A0A0C1D0P8</accession>
<keyword evidence="1" id="KW-0645">Protease</keyword>
<dbReference type="Gene3D" id="2.40.10.10">
    <property type="entry name" value="Trypsin-like serine proteases"/>
    <property type="match status" value="2"/>
</dbReference>
<dbReference type="SUPFAM" id="SSF50494">
    <property type="entry name" value="Trypsin-like serine proteases"/>
    <property type="match status" value="1"/>
</dbReference>
<dbReference type="GO" id="GO:0004252">
    <property type="term" value="F:serine-type endopeptidase activity"/>
    <property type="evidence" value="ECO:0007669"/>
    <property type="project" value="InterPro"/>
</dbReference>
<dbReference type="PANTHER" id="PTHR43019">
    <property type="entry name" value="SERINE ENDOPROTEASE DEGS"/>
    <property type="match status" value="1"/>
</dbReference>
<dbReference type="InterPro" id="IPR043504">
    <property type="entry name" value="Peptidase_S1_PA_chymotrypsin"/>
</dbReference>
<dbReference type="EMBL" id="JSYN01000041">
    <property type="protein sequence ID" value="KIA90266.1"/>
    <property type="molecule type" value="Genomic_DNA"/>
</dbReference>
<dbReference type="GO" id="GO:0006508">
    <property type="term" value="P:proteolysis"/>
    <property type="evidence" value="ECO:0007669"/>
    <property type="project" value="UniProtKB-KW"/>
</dbReference>
<dbReference type="PANTHER" id="PTHR43019:SF23">
    <property type="entry name" value="PROTEASE DO-LIKE 5, CHLOROPLASTIC"/>
    <property type="match status" value="1"/>
</dbReference>
<proteinExistence type="predicted"/>